<comment type="caution">
    <text evidence="1">The sequence shown here is derived from an EMBL/GenBank/DDBJ whole genome shotgun (WGS) entry which is preliminary data.</text>
</comment>
<evidence type="ECO:0000313" key="1">
    <source>
        <dbReference type="EMBL" id="MBB5740819.1"/>
    </source>
</evidence>
<reference evidence="1 2" key="1">
    <citation type="submission" date="2020-08" db="EMBL/GenBank/DDBJ databases">
        <title>Genomic Encyclopedia of Type Strains, Phase IV (KMG-IV): sequencing the most valuable type-strain genomes for metagenomic binning, comparative biology and taxonomic classification.</title>
        <authorList>
            <person name="Goeker M."/>
        </authorList>
    </citation>
    <scope>NUCLEOTIDE SEQUENCE [LARGE SCALE GENOMIC DNA]</scope>
    <source>
        <strain evidence="1 2">DSM 4731</strain>
    </source>
</reference>
<protein>
    <submittedName>
        <fullName evidence="1">SAM-dependent methyltransferase</fullName>
    </submittedName>
</protein>
<keyword evidence="1" id="KW-0808">Transferase</keyword>
<dbReference type="PANTHER" id="PTHR43861">
    <property type="entry name" value="TRANS-ACONITATE 2-METHYLTRANSFERASE-RELATED"/>
    <property type="match status" value="1"/>
</dbReference>
<dbReference type="RefSeq" id="WP_183217467.1">
    <property type="nucleotide sequence ID" value="NZ_CAJFZW010000020.1"/>
</dbReference>
<keyword evidence="2" id="KW-1185">Reference proteome</keyword>
<organism evidence="1 2">
    <name type="scientific">Brevundimonas aurantiaca</name>
    <dbReference type="NCBI Taxonomy" id="74316"/>
    <lineage>
        <taxon>Bacteria</taxon>
        <taxon>Pseudomonadati</taxon>
        <taxon>Pseudomonadota</taxon>
        <taxon>Alphaproteobacteria</taxon>
        <taxon>Caulobacterales</taxon>
        <taxon>Caulobacteraceae</taxon>
        <taxon>Brevundimonas</taxon>
    </lineage>
</organism>
<dbReference type="EMBL" id="JACHOQ010000007">
    <property type="protein sequence ID" value="MBB5740819.1"/>
    <property type="molecule type" value="Genomic_DNA"/>
</dbReference>
<gene>
    <name evidence="1" type="ORF">GGQ93_002551</name>
</gene>
<proteinExistence type="predicted"/>
<keyword evidence="1" id="KW-0489">Methyltransferase</keyword>
<dbReference type="Pfam" id="PF13489">
    <property type="entry name" value="Methyltransf_23"/>
    <property type="match status" value="1"/>
</dbReference>
<evidence type="ECO:0000313" key="2">
    <source>
        <dbReference type="Proteomes" id="UP000527324"/>
    </source>
</evidence>
<dbReference type="InterPro" id="IPR029063">
    <property type="entry name" value="SAM-dependent_MTases_sf"/>
</dbReference>
<dbReference type="PANTHER" id="PTHR43861:SF6">
    <property type="entry name" value="METHYLTRANSFERASE TYPE 11"/>
    <property type="match status" value="1"/>
</dbReference>
<accession>A0A7W9FB70</accession>
<dbReference type="GO" id="GO:0032259">
    <property type="term" value="P:methylation"/>
    <property type="evidence" value="ECO:0007669"/>
    <property type="project" value="UniProtKB-KW"/>
</dbReference>
<name>A0A7W9FB70_9CAUL</name>
<dbReference type="AlphaFoldDB" id="A0A7W9FB70"/>
<dbReference type="GO" id="GO:0008168">
    <property type="term" value="F:methyltransferase activity"/>
    <property type="evidence" value="ECO:0007669"/>
    <property type="project" value="UniProtKB-KW"/>
</dbReference>
<dbReference type="SUPFAM" id="SSF53335">
    <property type="entry name" value="S-adenosyl-L-methionine-dependent methyltransferases"/>
    <property type="match status" value="1"/>
</dbReference>
<dbReference type="Gene3D" id="3.40.50.150">
    <property type="entry name" value="Vaccinia Virus protein VP39"/>
    <property type="match status" value="1"/>
</dbReference>
<dbReference type="Proteomes" id="UP000527324">
    <property type="component" value="Unassembled WGS sequence"/>
</dbReference>
<sequence length="286" mass="31576">MPEVNNCPCCGLTGLVVALRTQDQQDKVVTIFHCSNCCALVPDYAPGQGRIISHQADFHANYWSNSTKTDVIRESLAMNNTVNFYKNYLDYFGVESPVLDLGGGRGLLTKALLDCGYEAMGCDASAELVQIGRSHLGLPDHVYVNQDIASFVESYRPSLAHQVGAIFLWHVIEHLEDPIALLESLKALMKPDGIIIAQGPLLDKNYIFPEHRFLHSESNIGWIANQLGMKLLFLDSHSEERFVSFVLSNPDHPSSGLDIFCVSDVHDAIGSLFSNLSNALHLTKMS</sequence>